<name>A0ABM8BIL6_9LACO</name>
<keyword evidence="2" id="KW-1185">Reference proteome</keyword>
<dbReference type="Proteomes" id="UP001321741">
    <property type="component" value="Chromosome"/>
</dbReference>
<evidence type="ECO:0000313" key="2">
    <source>
        <dbReference type="Proteomes" id="UP001321741"/>
    </source>
</evidence>
<organism evidence="1 2">
    <name type="scientific">Lactobacillus xylocopicola</name>
    <dbReference type="NCBI Taxonomy" id="2976676"/>
    <lineage>
        <taxon>Bacteria</taxon>
        <taxon>Bacillati</taxon>
        <taxon>Bacillota</taxon>
        <taxon>Bacilli</taxon>
        <taxon>Lactobacillales</taxon>
        <taxon>Lactobacillaceae</taxon>
        <taxon>Lactobacillus</taxon>
    </lineage>
</organism>
<reference evidence="1 2" key="1">
    <citation type="journal article" date="2023" name="Microbiol. Spectr.">
        <title>Symbiosis of Carpenter Bees with Uncharacterized Lactic Acid Bacteria Showing NAD Auxotrophy.</title>
        <authorList>
            <person name="Kawasaki S."/>
            <person name="Ozawa K."/>
            <person name="Mori T."/>
            <person name="Yamamoto A."/>
            <person name="Ito M."/>
            <person name="Ohkuma M."/>
            <person name="Sakamoto M."/>
            <person name="Matsutani M."/>
        </authorList>
    </citation>
    <scope>NUCLEOTIDE SEQUENCE [LARGE SCALE GENOMIC DNA]</scope>
    <source>
        <strain evidence="1 2">Kim32-2</strain>
    </source>
</reference>
<gene>
    <name evidence="1" type="ORF">KIM322_14220</name>
</gene>
<accession>A0ABM8BIL6</accession>
<dbReference type="EMBL" id="AP026803">
    <property type="protein sequence ID" value="BDR61161.1"/>
    <property type="molecule type" value="Genomic_DNA"/>
</dbReference>
<sequence>MQPKIYLRLFFVNLSFVTRIELSSQAIIMAIKLKTAGRVATLFIFTNF</sequence>
<proteinExistence type="predicted"/>
<evidence type="ECO:0000313" key="1">
    <source>
        <dbReference type="EMBL" id="BDR61161.1"/>
    </source>
</evidence>
<protein>
    <submittedName>
        <fullName evidence="1">Uncharacterized protein</fullName>
    </submittedName>
</protein>